<proteinExistence type="predicted"/>
<dbReference type="EMBL" id="FNDI01000022">
    <property type="protein sequence ID" value="SDI70525.1"/>
    <property type="molecule type" value="Genomic_DNA"/>
</dbReference>
<keyword evidence="2" id="KW-1185">Reference proteome</keyword>
<protein>
    <submittedName>
        <fullName evidence="1">Uncharacterized protein</fullName>
    </submittedName>
</protein>
<sequence length="42" mass="5090">MLSLWINDKVQENLNAHTIRHRHYTVDGCTRYTRRPRTYSSV</sequence>
<gene>
    <name evidence="1" type="ORF">SAMN04487926_12252</name>
</gene>
<comment type="caution">
    <text evidence="1">The sequence shown here is derived from an EMBL/GenBank/DDBJ whole genome shotgun (WGS) entry which is preliminary data.</text>
</comment>
<organism evidence="1 2">
    <name type="scientific">Paraburkholderia steynii</name>
    <dbReference type="NCBI Taxonomy" id="1245441"/>
    <lineage>
        <taxon>Bacteria</taxon>
        <taxon>Pseudomonadati</taxon>
        <taxon>Pseudomonadota</taxon>
        <taxon>Betaproteobacteria</taxon>
        <taxon>Burkholderiales</taxon>
        <taxon>Burkholderiaceae</taxon>
        <taxon>Paraburkholderia</taxon>
    </lineage>
</organism>
<dbReference type="Proteomes" id="UP000198900">
    <property type="component" value="Unassembled WGS sequence"/>
</dbReference>
<accession>A0A7Z7BCC0</accession>
<evidence type="ECO:0000313" key="2">
    <source>
        <dbReference type="Proteomes" id="UP000198900"/>
    </source>
</evidence>
<dbReference type="AlphaFoldDB" id="A0A7Z7BCC0"/>
<name>A0A7Z7BCC0_9BURK</name>
<evidence type="ECO:0000313" key="1">
    <source>
        <dbReference type="EMBL" id="SDI70525.1"/>
    </source>
</evidence>
<reference evidence="1" key="1">
    <citation type="submission" date="2016-10" db="EMBL/GenBank/DDBJ databases">
        <authorList>
            <person name="Varghese N."/>
            <person name="Submissions S."/>
        </authorList>
    </citation>
    <scope>NUCLEOTIDE SEQUENCE [LARGE SCALE GENOMIC DNA]</scope>
    <source>
        <strain evidence="1">YR281</strain>
    </source>
</reference>